<organism evidence="2 3">
    <name type="scientific">Staphylococcus succinus</name>
    <dbReference type="NCBI Taxonomy" id="61015"/>
    <lineage>
        <taxon>Bacteria</taxon>
        <taxon>Bacillati</taxon>
        <taxon>Bacillota</taxon>
        <taxon>Bacilli</taxon>
        <taxon>Bacillales</taxon>
        <taxon>Staphylococcaceae</taxon>
        <taxon>Staphylococcus</taxon>
    </lineage>
</organism>
<dbReference type="InterPro" id="IPR021205">
    <property type="entry name" value="Lanti_perm_SpaE/MutE/EpiE-like"/>
</dbReference>
<protein>
    <recommendedName>
        <fullName evidence="4">Lantibiotic immunity ABC transporter MutE/EpiE family permease subunit</fullName>
    </recommendedName>
</protein>
<keyword evidence="1" id="KW-0812">Transmembrane</keyword>
<dbReference type="AlphaFoldDB" id="A0A9Q6HMY8"/>
<feature type="transmembrane region" description="Helical" evidence="1">
    <location>
        <begin position="95"/>
        <end position="119"/>
    </location>
</feature>
<keyword evidence="1" id="KW-0472">Membrane</keyword>
<dbReference type="RefSeq" id="WP_107545248.1">
    <property type="nucleotide sequence ID" value="NZ_PZFQ01000034.1"/>
</dbReference>
<comment type="caution">
    <text evidence="2">The sequence shown here is derived from an EMBL/GenBank/DDBJ whole genome shotgun (WGS) entry which is preliminary data.</text>
</comment>
<evidence type="ECO:0000256" key="1">
    <source>
        <dbReference type="SAM" id="Phobius"/>
    </source>
</evidence>
<name>A0A9Q6HMY8_9STAP</name>
<gene>
    <name evidence="2" type="ORF">BU058_10030</name>
</gene>
<evidence type="ECO:0008006" key="4">
    <source>
        <dbReference type="Google" id="ProtNLM"/>
    </source>
</evidence>
<reference evidence="2 3" key="1">
    <citation type="journal article" date="2016" name="Front. Microbiol.">
        <title>Comprehensive Phylogenetic Analysis of Bovine Non-aureus Staphylococci Species Based on Whole-Genome Sequencing.</title>
        <authorList>
            <person name="Naushad S."/>
            <person name="Barkema H.W."/>
            <person name="Luby C."/>
            <person name="Condas L.A."/>
            <person name="Nobrega D.B."/>
            <person name="Carson D.A."/>
            <person name="De Buck J."/>
        </authorList>
    </citation>
    <scope>NUCLEOTIDE SEQUENCE [LARGE SCALE GENOMIC DNA]</scope>
    <source>
        <strain evidence="2 3">SNUC 1231</strain>
    </source>
</reference>
<dbReference type="EMBL" id="PZFQ01000034">
    <property type="protein sequence ID" value="PTI74749.1"/>
    <property type="molecule type" value="Genomic_DNA"/>
</dbReference>
<feature type="transmembrane region" description="Helical" evidence="1">
    <location>
        <begin position="139"/>
        <end position="156"/>
    </location>
</feature>
<evidence type="ECO:0000313" key="2">
    <source>
        <dbReference type="EMBL" id="PTI74749.1"/>
    </source>
</evidence>
<feature type="transmembrane region" description="Helical" evidence="1">
    <location>
        <begin position="163"/>
        <end position="187"/>
    </location>
</feature>
<dbReference type="Proteomes" id="UP000241960">
    <property type="component" value="Unassembled WGS sequence"/>
</dbReference>
<dbReference type="CDD" id="cd21807">
    <property type="entry name" value="ABC-2_lan_permease_MutE_EpiE-like"/>
    <property type="match status" value="1"/>
</dbReference>
<accession>A0A9Q6HMY8</accession>
<feature type="transmembrane region" description="Helical" evidence="1">
    <location>
        <begin position="20"/>
        <end position="41"/>
    </location>
</feature>
<proteinExistence type="predicted"/>
<sequence length="248" mass="28118">MNFLISELKKSKRTVNTKMIWIAQILFTLFSFLASLLMMPIENKSTLIAGAYNWFPLIILPLIISLLVVNSINIEKKNKNSDFLKSKNVAIEKVIISKNIVVSLILFCIIMISFILIYILSTLFDPNTVDFIKLLKANISLFICCLPLVSLSYIIIQLTNTFLVLSVNFIFGLLASIVSLTSFWTLYPWSYSFRAMAPLLELHPNGTFLEGNNPLLDINNLSISILSSIIFYLLATIMMILTSKKVFK</sequence>
<feature type="transmembrane region" description="Helical" evidence="1">
    <location>
        <begin position="221"/>
        <end position="241"/>
    </location>
</feature>
<evidence type="ECO:0000313" key="3">
    <source>
        <dbReference type="Proteomes" id="UP000241960"/>
    </source>
</evidence>
<feature type="transmembrane region" description="Helical" evidence="1">
    <location>
        <begin position="53"/>
        <end position="74"/>
    </location>
</feature>
<keyword evidence="1" id="KW-1133">Transmembrane helix</keyword>